<dbReference type="PANTHER" id="PTHR31272:SF4">
    <property type="entry name" value="CYTOCHROME C-TYPE BIOGENESIS PROTEIN HI_1454-RELATED"/>
    <property type="match status" value="1"/>
</dbReference>
<feature type="transmembrane region" description="Helical" evidence="6">
    <location>
        <begin position="177"/>
        <end position="196"/>
    </location>
</feature>
<feature type="transmembrane region" description="Helical" evidence="6">
    <location>
        <begin position="133"/>
        <end position="157"/>
    </location>
</feature>
<comment type="subcellular location">
    <subcellularLocation>
        <location evidence="1">Membrane</location>
        <topology evidence="1">Multi-pass membrane protein</topology>
    </subcellularLocation>
</comment>
<feature type="transmembrane region" description="Helical" evidence="6">
    <location>
        <begin position="16"/>
        <end position="40"/>
    </location>
</feature>
<protein>
    <submittedName>
        <fullName evidence="8">Cytochrome c-type biogenesis protein</fullName>
    </submittedName>
</protein>
<dbReference type="Pfam" id="PF02683">
    <property type="entry name" value="DsbD_TM"/>
    <property type="match status" value="1"/>
</dbReference>
<evidence type="ECO:0000313" key="8">
    <source>
        <dbReference type="EMBL" id="MBA8954043.1"/>
    </source>
</evidence>
<reference evidence="8 9" key="1">
    <citation type="submission" date="2020-08" db="EMBL/GenBank/DDBJ databases">
        <title>Genomic Encyclopedia of Type Strains, Phase IV (KMG-IV): sequencing the most valuable type-strain genomes for metagenomic binning, comparative biology and taxonomic classification.</title>
        <authorList>
            <person name="Goeker M."/>
        </authorList>
    </citation>
    <scope>NUCLEOTIDE SEQUENCE [LARGE SCALE GENOMIC DNA]</scope>
    <source>
        <strain evidence="8 9">DSM 44197</strain>
    </source>
</reference>
<evidence type="ECO:0000256" key="5">
    <source>
        <dbReference type="ARBA" id="ARBA00023136"/>
    </source>
</evidence>
<proteinExistence type="inferred from homology"/>
<evidence type="ECO:0000259" key="7">
    <source>
        <dbReference type="Pfam" id="PF02683"/>
    </source>
</evidence>
<evidence type="ECO:0000313" key="9">
    <source>
        <dbReference type="Proteomes" id="UP000572680"/>
    </source>
</evidence>
<keyword evidence="3 6" id="KW-0812">Transmembrane</keyword>
<dbReference type="InterPro" id="IPR003834">
    <property type="entry name" value="Cyt_c_assmbl_TM_dom"/>
</dbReference>
<evidence type="ECO:0000256" key="2">
    <source>
        <dbReference type="ARBA" id="ARBA00006143"/>
    </source>
</evidence>
<comment type="similarity">
    <text evidence="2">Belongs to the DsbD family.</text>
</comment>
<dbReference type="GO" id="GO:0017004">
    <property type="term" value="P:cytochrome complex assembly"/>
    <property type="evidence" value="ECO:0007669"/>
    <property type="project" value="InterPro"/>
</dbReference>
<dbReference type="RefSeq" id="WP_182846181.1">
    <property type="nucleotide sequence ID" value="NZ_BAAALP010000001.1"/>
</dbReference>
<organism evidence="8 9">
    <name type="scientific">Actinomadura namibiensis</name>
    <dbReference type="NCBI Taxonomy" id="182080"/>
    <lineage>
        <taxon>Bacteria</taxon>
        <taxon>Bacillati</taxon>
        <taxon>Actinomycetota</taxon>
        <taxon>Actinomycetes</taxon>
        <taxon>Streptosporangiales</taxon>
        <taxon>Thermomonosporaceae</taxon>
        <taxon>Actinomadura</taxon>
    </lineage>
</organism>
<gene>
    <name evidence="8" type="ORF">HNR61_005697</name>
</gene>
<dbReference type="EMBL" id="JACJIA010000008">
    <property type="protein sequence ID" value="MBA8954043.1"/>
    <property type="molecule type" value="Genomic_DNA"/>
</dbReference>
<feature type="domain" description="Cytochrome C biogenesis protein transmembrane" evidence="7">
    <location>
        <begin position="23"/>
        <end position="204"/>
    </location>
</feature>
<name>A0A7W3QPD6_ACTNM</name>
<evidence type="ECO:0000256" key="3">
    <source>
        <dbReference type="ARBA" id="ARBA00022692"/>
    </source>
</evidence>
<accession>A0A7W3QPD6</accession>
<feature type="transmembrane region" description="Helical" evidence="6">
    <location>
        <begin position="208"/>
        <end position="232"/>
    </location>
</feature>
<sequence>MVFATGVQETVTGGSLLAAAPLAALAGLVSFASPCVLPLVPGYLSYVTGMSGADLAEERRGRLLAGVALFVAGFTLVFVSYGAVFGGLGRLLVEHQDPITRVMGVLTIVFGLVFMGLVPGLQRTVKSGRTPAAGMAGAPLLGMLFALGWTPCIGPTLAAVQGLSLTEASAGRGMLLSLAYCLGLGVPFLLAAVAYRRMLGAFGVVRRHYVLVTRIGGGMLVLLGLLLVTGLWNELSLQMRSWISGFETVI</sequence>
<dbReference type="AlphaFoldDB" id="A0A7W3QPD6"/>
<dbReference type="GO" id="GO:0016020">
    <property type="term" value="C:membrane"/>
    <property type="evidence" value="ECO:0007669"/>
    <property type="project" value="UniProtKB-SubCell"/>
</dbReference>
<evidence type="ECO:0000256" key="1">
    <source>
        <dbReference type="ARBA" id="ARBA00004141"/>
    </source>
</evidence>
<dbReference type="PANTHER" id="PTHR31272">
    <property type="entry name" value="CYTOCHROME C-TYPE BIOGENESIS PROTEIN HI_1454-RELATED"/>
    <property type="match status" value="1"/>
</dbReference>
<evidence type="ECO:0000256" key="4">
    <source>
        <dbReference type="ARBA" id="ARBA00022989"/>
    </source>
</evidence>
<comment type="caution">
    <text evidence="8">The sequence shown here is derived from an EMBL/GenBank/DDBJ whole genome shotgun (WGS) entry which is preliminary data.</text>
</comment>
<keyword evidence="9" id="KW-1185">Reference proteome</keyword>
<feature type="transmembrane region" description="Helical" evidence="6">
    <location>
        <begin position="61"/>
        <end position="82"/>
    </location>
</feature>
<dbReference type="InterPro" id="IPR051790">
    <property type="entry name" value="Cytochrome_c-biogenesis_DsbD"/>
</dbReference>
<dbReference type="Proteomes" id="UP000572680">
    <property type="component" value="Unassembled WGS sequence"/>
</dbReference>
<evidence type="ECO:0000256" key="6">
    <source>
        <dbReference type="SAM" id="Phobius"/>
    </source>
</evidence>
<feature type="transmembrane region" description="Helical" evidence="6">
    <location>
        <begin position="102"/>
        <end position="121"/>
    </location>
</feature>
<keyword evidence="4 6" id="KW-1133">Transmembrane helix</keyword>
<keyword evidence="5 6" id="KW-0472">Membrane</keyword>